<dbReference type="PANTHER" id="PTHR20861">
    <property type="entry name" value="HOMOSERINE/4-DIPHOSPHOCYTIDYL-2-C-METHYL-D-ERYTHRITOL KINASE"/>
    <property type="match status" value="1"/>
</dbReference>
<comment type="subcellular location">
    <subcellularLocation>
        <location evidence="12">Cytoplasm</location>
    </subcellularLocation>
</comment>
<keyword evidence="5 12" id="KW-0028">Amino-acid biosynthesis</keyword>
<dbReference type="STRING" id="1499966.U14_01582"/>
<dbReference type="GO" id="GO:0004413">
    <property type="term" value="F:homoserine kinase activity"/>
    <property type="evidence" value="ECO:0007669"/>
    <property type="project" value="UniProtKB-UniRule"/>
</dbReference>
<evidence type="ECO:0000313" key="16">
    <source>
        <dbReference type="Proteomes" id="UP000030700"/>
    </source>
</evidence>
<evidence type="ECO:0000256" key="11">
    <source>
        <dbReference type="ARBA" id="ARBA00049375"/>
    </source>
</evidence>
<dbReference type="InterPro" id="IPR013750">
    <property type="entry name" value="GHMP_kinase_C_dom"/>
</dbReference>
<keyword evidence="9 12" id="KW-0418">Kinase</keyword>
<dbReference type="Gene3D" id="3.30.70.890">
    <property type="entry name" value="GHMP kinase, C-terminal domain"/>
    <property type="match status" value="1"/>
</dbReference>
<dbReference type="EMBL" id="DF820456">
    <property type="protein sequence ID" value="GAK50354.1"/>
    <property type="molecule type" value="Genomic_DNA"/>
</dbReference>
<dbReference type="PANTHER" id="PTHR20861:SF1">
    <property type="entry name" value="HOMOSERINE KINASE"/>
    <property type="match status" value="1"/>
</dbReference>
<dbReference type="InterPro" id="IPR036554">
    <property type="entry name" value="GHMP_kinase_C_sf"/>
</dbReference>
<keyword evidence="16" id="KW-1185">Reference proteome</keyword>
<feature type="binding site" evidence="12">
    <location>
        <begin position="101"/>
        <end position="111"/>
    </location>
    <ligand>
        <name>ATP</name>
        <dbReference type="ChEBI" id="CHEBI:30616"/>
    </ligand>
</feature>
<accession>A0A0S6VSM0</accession>
<feature type="domain" description="GHMP kinase N-terminal" evidence="13">
    <location>
        <begin position="78"/>
        <end position="161"/>
    </location>
</feature>
<dbReference type="SUPFAM" id="SSF54211">
    <property type="entry name" value="Ribosomal protein S5 domain 2-like"/>
    <property type="match status" value="1"/>
</dbReference>
<keyword evidence="7 12" id="KW-0791">Threonine biosynthesis</keyword>
<evidence type="ECO:0000256" key="6">
    <source>
        <dbReference type="ARBA" id="ARBA00022679"/>
    </source>
</evidence>
<evidence type="ECO:0000256" key="2">
    <source>
        <dbReference type="ARBA" id="ARBA00007370"/>
    </source>
</evidence>
<organism evidence="15">
    <name type="scientific">Candidatus Moduliflexus flocculans</name>
    <dbReference type="NCBI Taxonomy" id="1499966"/>
    <lineage>
        <taxon>Bacteria</taxon>
        <taxon>Candidatus Moduliflexota</taxon>
        <taxon>Candidatus Moduliflexia</taxon>
        <taxon>Candidatus Moduliflexales</taxon>
        <taxon>Candidatus Moduliflexaceae</taxon>
    </lineage>
</organism>
<gene>
    <name evidence="12" type="primary">thrB</name>
    <name evidence="15" type="ORF">U14_01582</name>
</gene>
<dbReference type="GO" id="GO:0009088">
    <property type="term" value="P:threonine biosynthetic process"/>
    <property type="evidence" value="ECO:0007669"/>
    <property type="project" value="UniProtKB-UniRule"/>
</dbReference>
<comment type="catalytic activity">
    <reaction evidence="11 12">
        <text>L-homoserine + ATP = O-phospho-L-homoserine + ADP + H(+)</text>
        <dbReference type="Rhea" id="RHEA:13985"/>
        <dbReference type="ChEBI" id="CHEBI:15378"/>
        <dbReference type="ChEBI" id="CHEBI:30616"/>
        <dbReference type="ChEBI" id="CHEBI:57476"/>
        <dbReference type="ChEBI" id="CHEBI:57590"/>
        <dbReference type="ChEBI" id="CHEBI:456216"/>
        <dbReference type="EC" id="2.7.1.39"/>
    </reaction>
</comment>
<protein>
    <recommendedName>
        <fullName evidence="4 12">Homoserine kinase</fullName>
        <shortName evidence="12">HK</shortName>
        <shortName evidence="12">HSK</shortName>
        <ecNumber evidence="3 12">2.7.1.39</ecNumber>
    </recommendedName>
</protein>
<evidence type="ECO:0000259" key="14">
    <source>
        <dbReference type="Pfam" id="PF08544"/>
    </source>
</evidence>
<dbReference type="EC" id="2.7.1.39" evidence="3 12"/>
<evidence type="ECO:0000313" key="15">
    <source>
        <dbReference type="EMBL" id="GAK50354.1"/>
    </source>
</evidence>
<proteinExistence type="inferred from homology"/>
<evidence type="ECO:0000256" key="12">
    <source>
        <dbReference type="HAMAP-Rule" id="MF_00384"/>
    </source>
</evidence>
<dbReference type="InterPro" id="IPR014721">
    <property type="entry name" value="Ribsml_uS5_D2-typ_fold_subgr"/>
</dbReference>
<dbReference type="NCBIfam" id="TIGR00191">
    <property type="entry name" value="thrB"/>
    <property type="match status" value="1"/>
</dbReference>
<keyword evidence="12" id="KW-0963">Cytoplasm</keyword>
<evidence type="ECO:0000259" key="13">
    <source>
        <dbReference type="Pfam" id="PF00288"/>
    </source>
</evidence>
<keyword evidence="8 12" id="KW-0547">Nucleotide-binding</keyword>
<evidence type="ECO:0000256" key="7">
    <source>
        <dbReference type="ARBA" id="ARBA00022697"/>
    </source>
</evidence>
<dbReference type="SUPFAM" id="SSF55060">
    <property type="entry name" value="GHMP Kinase, C-terminal domain"/>
    <property type="match status" value="1"/>
</dbReference>
<evidence type="ECO:0000256" key="1">
    <source>
        <dbReference type="ARBA" id="ARBA00005015"/>
    </source>
</evidence>
<dbReference type="InterPro" id="IPR020568">
    <property type="entry name" value="Ribosomal_Su5_D2-typ_SF"/>
</dbReference>
<dbReference type="PROSITE" id="PS00627">
    <property type="entry name" value="GHMP_KINASES_ATP"/>
    <property type="match status" value="1"/>
</dbReference>
<name>A0A0S6VSM0_9BACT</name>
<sequence length="322" mass="34207">MSEWIRVFAPASVANVGPGFDVLGFAVSRPGDIVEVRKRRTPGVVITDIRYIRKQDIGKLPQNPKKNTAGVAARNVLTTLQERGVVDDQSGVEIKLRKSMPLGSGLGSSGASAVGAAWAVNLLFGGTMAKHDPDLILACVKAEATLSGFHADNVAPSMLGGFVLIRSYEPLDIIPLDAPENMVSVVVNPEYKVSTRMARAALPSHAPLKEVVVPHYANVAGLIAGILKKDLLLLGRSIDDKIVEPVRAPLIPGFYDVKDAALSHGAFGCSISGSGPSVFAITDSLERGEVIGRAMAKAFEKHSLQSKTYVSHVNREGAKRVD</sequence>
<keyword evidence="10 12" id="KW-0067">ATP-binding</keyword>
<reference evidence="15" key="1">
    <citation type="journal article" date="2015" name="PeerJ">
        <title>First genomic representation of candidate bacterial phylum KSB3 points to enhanced environmental sensing as a trigger of wastewater bulking.</title>
        <authorList>
            <person name="Sekiguchi Y."/>
            <person name="Ohashi A."/>
            <person name="Parks D.H."/>
            <person name="Yamauchi T."/>
            <person name="Tyson G.W."/>
            <person name="Hugenholtz P."/>
        </authorList>
    </citation>
    <scope>NUCLEOTIDE SEQUENCE [LARGE SCALE GENOMIC DNA]</scope>
</reference>
<dbReference type="PRINTS" id="PR00958">
    <property type="entry name" value="HOMSERKINASE"/>
</dbReference>
<dbReference type="InterPro" id="IPR006204">
    <property type="entry name" value="GHMP_kinase_N_dom"/>
</dbReference>
<evidence type="ECO:0000256" key="10">
    <source>
        <dbReference type="ARBA" id="ARBA00022840"/>
    </source>
</evidence>
<comment type="function">
    <text evidence="12">Catalyzes the ATP-dependent phosphorylation of L-homoserine to L-homoserine phosphate.</text>
</comment>
<dbReference type="HOGENOM" id="CLU_041243_1_1_0"/>
<evidence type="ECO:0000256" key="8">
    <source>
        <dbReference type="ARBA" id="ARBA00022741"/>
    </source>
</evidence>
<dbReference type="InterPro" id="IPR006203">
    <property type="entry name" value="GHMP_knse_ATP-bd_CS"/>
</dbReference>
<dbReference type="UniPathway" id="UPA00050">
    <property type="reaction ID" value="UER00064"/>
</dbReference>
<keyword evidence="6 12" id="KW-0808">Transferase</keyword>
<dbReference type="Pfam" id="PF08544">
    <property type="entry name" value="GHMP_kinases_C"/>
    <property type="match status" value="1"/>
</dbReference>
<evidence type="ECO:0000256" key="4">
    <source>
        <dbReference type="ARBA" id="ARBA00017858"/>
    </source>
</evidence>
<dbReference type="Pfam" id="PF00288">
    <property type="entry name" value="GHMP_kinases_N"/>
    <property type="match status" value="1"/>
</dbReference>
<dbReference type="PIRSF" id="PIRSF000676">
    <property type="entry name" value="Homoser_kin"/>
    <property type="match status" value="1"/>
</dbReference>
<comment type="pathway">
    <text evidence="1 12">Amino-acid biosynthesis; L-threonine biosynthesis; L-threonine from L-aspartate: step 4/5.</text>
</comment>
<dbReference type="Proteomes" id="UP000030700">
    <property type="component" value="Unassembled WGS sequence"/>
</dbReference>
<dbReference type="GO" id="GO:0005524">
    <property type="term" value="F:ATP binding"/>
    <property type="evidence" value="ECO:0007669"/>
    <property type="project" value="UniProtKB-UniRule"/>
</dbReference>
<dbReference type="HAMAP" id="MF_00384">
    <property type="entry name" value="Homoser_kinase"/>
    <property type="match status" value="1"/>
</dbReference>
<dbReference type="NCBIfam" id="NF002288">
    <property type="entry name" value="PRK01212.1-4"/>
    <property type="match status" value="1"/>
</dbReference>
<comment type="similarity">
    <text evidence="2 12">Belongs to the GHMP kinase family. Homoserine kinase subfamily.</text>
</comment>
<dbReference type="GO" id="GO:0005737">
    <property type="term" value="C:cytoplasm"/>
    <property type="evidence" value="ECO:0007669"/>
    <property type="project" value="UniProtKB-SubCell"/>
</dbReference>
<evidence type="ECO:0000256" key="5">
    <source>
        <dbReference type="ARBA" id="ARBA00022605"/>
    </source>
</evidence>
<dbReference type="Gene3D" id="3.30.230.10">
    <property type="match status" value="1"/>
</dbReference>
<feature type="domain" description="GHMP kinase C-terminal" evidence="14">
    <location>
        <begin position="223"/>
        <end position="300"/>
    </location>
</feature>
<evidence type="ECO:0000256" key="3">
    <source>
        <dbReference type="ARBA" id="ARBA00012078"/>
    </source>
</evidence>
<evidence type="ECO:0000256" key="9">
    <source>
        <dbReference type="ARBA" id="ARBA00022777"/>
    </source>
</evidence>
<dbReference type="AlphaFoldDB" id="A0A0S6VSM0"/>
<dbReference type="InterPro" id="IPR000870">
    <property type="entry name" value="Homoserine_kinase"/>
</dbReference>